<organism evidence="3 4">
    <name type="scientific">Steccherinum ochraceum</name>
    <dbReference type="NCBI Taxonomy" id="92696"/>
    <lineage>
        <taxon>Eukaryota</taxon>
        <taxon>Fungi</taxon>
        <taxon>Dikarya</taxon>
        <taxon>Basidiomycota</taxon>
        <taxon>Agaricomycotina</taxon>
        <taxon>Agaricomycetes</taxon>
        <taxon>Polyporales</taxon>
        <taxon>Steccherinaceae</taxon>
        <taxon>Steccherinum</taxon>
    </lineage>
</organism>
<dbReference type="OrthoDB" id="623670at2759"/>
<dbReference type="Proteomes" id="UP000292702">
    <property type="component" value="Unassembled WGS sequence"/>
</dbReference>
<dbReference type="CDD" id="cd22191">
    <property type="entry name" value="DPBB_RlpA_EXP_N-like"/>
    <property type="match status" value="1"/>
</dbReference>
<proteinExistence type="predicted"/>
<dbReference type="Gene3D" id="2.40.40.10">
    <property type="entry name" value="RlpA-like domain"/>
    <property type="match status" value="1"/>
</dbReference>
<evidence type="ECO:0008006" key="5">
    <source>
        <dbReference type="Google" id="ProtNLM"/>
    </source>
</evidence>
<dbReference type="STRING" id="92696.A0A4R0RN56"/>
<accession>A0A4R0RN56</accession>
<evidence type="ECO:0000313" key="4">
    <source>
        <dbReference type="Proteomes" id="UP000292702"/>
    </source>
</evidence>
<keyword evidence="4" id="KW-1185">Reference proteome</keyword>
<evidence type="ECO:0000256" key="1">
    <source>
        <dbReference type="ARBA" id="ARBA00022729"/>
    </source>
</evidence>
<comment type="caution">
    <text evidence="3">The sequence shown here is derived from an EMBL/GenBank/DDBJ whole genome shotgun (WGS) entry which is preliminary data.</text>
</comment>
<evidence type="ECO:0000313" key="3">
    <source>
        <dbReference type="EMBL" id="TCD70220.1"/>
    </source>
</evidence>
<dbReference type="AlphaFoldDB" id="A0A4R0RN56"/>
<dbReference type="PANTHER" id="PTHR31836">
    <property type="match status" value="1"/>
</dbReference>
<sequence>MISFLAILVASFTLGSASPVESKVALDKRDPGTATPYNVGLGACGDYNVDTDPVVAISTTFFGSGSTSSLCNQGITITNTENGVTVHGVESDHCYLCGAWDLELSQSLFLQLAPSSDAGEVPVTWSFDA</sequence>
<protein>
    <recommendedName>
        <fullName evidence="5">RlpA-like protein double-psi beta-barrel domain-containing protein</fullName>
    </recommendedName>
</protein>
<reference evidence="3 4" key="1">
    <citation type="submission" date="2018-11" db="EMBL/GenBank/DDBJ databases">
        <title>Genome assembly of Steccherinum ochraceum LE-BIN_3174, the white-rot fungus of the Steccherinaceae family (The Residual Polyporoid clade, Polyporales, Basidiomycota).</title>
        <authorList>
            <person name="Fedorova T.V."/>
            <person name="Glazunova O.A."/>
            <person name="Landesman E.O."/>
            <person name="Moiseenko K.V."/>
            <person name="Psurtseva N.V."/>
            <person name="Savinova O.S."/>
            <person name="Shakhova N.V."/>
            <person name="Tyazhelova T.V."/>
            <person name="Vasina D.V."/>
        </authorList>
    </citation>
    <scope>NUCLEOTIDE SEQUENCE [LARGE SCALE GENOMIC DNA]</scope>
    <source>
        <strain evidence="3 4">LE-BIN_3174</strain>
    </source>
</reference>
<dbReference type="PANTHER" id="PTHR31836:SF28">
    <property type="entry name" value="SRCR DOMAIN-CONTAINING PROTEIN-RELATED"/>
    <property type="match status" value="1"/>
</dbReference>
<evidence type="ECO:0000256" key="2">
    <source>
        <dbReference type="SAM" id="SignalP"/>
    </source>
</evidence>
<keyword evidence="1 2" id="KW-0732">Signal</keyword>
<dbReference type="InterPro" id="IPR036908">
    <property type="entry name" value="RlpA-like_sf"/>
</dbReference>
<feature type="chain" id="PRO_5020702248" description="RlpA-like protein double-psi beta-barrel domain-containing protein" evidence="2">
    <location>
        <begin position="18"/>
        <end position="129"/>
    </location>
</feature>
<gene>
    <name evidence="3" type="ORF">EIP91_004401</name>
</gene>
<feature type="signal peptide" evidence="2">
    <location>
        <begin position="1"/>
        <end position="17"/>
    </location>
</feature>
<name>A0A4R0RN56_9APHY</name>
<dbReference type="EMBL" id="RWJN01000025">
    <property type="protein sequence ID" value="TCD70220.1"/>
    <property type="molecule type" value="Genomic_DNA"/>
</dbReference>
<dbReference type="SUPFAM" id="SSF50685">
    <property type="entry name" value="Barwin-like endoglucanases"/>
    <property type="match status" value="1"/>
</dbReference>
<dbReference type="InterPro" id="IPR051477">
    <property type="entry name" value="Expansin_CellWall"/>
</dbReference>